<proteinExistence type="inferred from homology"/>
<sequence>MKKTCLAGLLAGLLLLSSCGASGGVEEDGTLHVLATTYPVYLFTTAVTDGVENVEVDLLVNQQTSCLHDYTLTVNDMKAIEAADVIVINGGGLEDFMDDALAASDAPVIDCSEGMELLPALGHEGHDHDTEYDPHIWMDPGYAQNMMAAIALKLGELVYGDDWAEHGEFHTNQLAAKDVLEQARQRWAEQTASLAGAELITFHDGFQYFAQAFDLNILKAIEEEEGSEASAADIKEMVSLVEEHALPAIFTEVNGSDATARAIARETGCEVYQLDMIMSGEGTGIQPYIDAIQGNIDTIVEALG</sequence>
<keyword evidence="3 4" id="KW-0732">Signal</keyword>
<reference evidence="5" key="2">
    <citation type="submission" date="2021-04" db="EMBL/GenBank/DDBJ databases">
        <authorList>
            <person name="Gilroy R."/>
        </authorList>
    </citation>
    <scope>NUCLEOTIDE SEQUENCE</scope>
    <source>
        <strain evidence="5">CHK189-11263</strain>
    </source>
</reference>
<dbReference type="AlphaFoldDB" id="A0A9D2MAM5"/>
<evidence type="ECO:0000313" key="6">
    <source>
        <dbReference type="Proteomes" id="UP000824208"/>
    </source>
</evidence>
<dbReference type="InterPro" id="IPR050492">
    <property type="entry name" value="Bact_metal-bind_prot9"/>
</dbReference>
<comment type="caution">
    <text evidence="5">The sequence shown here is derived from an EMBL/GenBank/DDBJ whole genome shotgun (WGS) entry which is preliminary data.</text>
</comment>
<dbReference type="PANTHER" id="PTHR42953:SF3">
    <property type="entry name" value="HIGH-AFFINITY ZINC UPTAKE SYSTEM PROTEIN ZNUA"/>
    <property type="match status" value="1"/>
</dbReference>
<evidence type="ECO:0000256" key="2">
    <source>
        <dbReference type="ARBA" id="ARBA00022448"/>
    </source>
</evidence>
<evidence type="ECO:0000256" key="4">
    <source>
        <dbReference type="SAM" id="SignalP"/>
    </source>
</evidence>
<protein>
    <submittedName>
        <fullName evidence="5">Metal ABC transporter substrate-binding protein</fullName>
    </submittedName>
</protein>
<dbReference type="PROSITE" id="PS51257">
    <property type="entry name" value="PROKAR_LIPOPROTEIN"/>
    <property type="match status" value="1"/>
</dbReference>
<dbReference type="Proteomes" id="UP000824208">
    <property type="component" value="Unassembled WGS sequence"/>
</dbReference>
<feature type="signal peptide" evidence="4">
    <location>
        <begin position="1"/>
        <end position="23"/>
    </location>
</feature>
<organism evidence="5 6">
    <name type="scientific">Candidatus Flavonifractor intestinipullorum</name>
    <dbReference type="NCBI Taxonomy" id="2838587"/>
    <lineage>
        <taxon>Bacteria</taxon>
        <taxon>Bacillati</taxon>
        <taxon>Bacillota</taxon>
        <taxon>Clostridia</taxon>
        <taxon>Eubacteriales</taxon>
        <taxon>Oscillospiraceae</taxon>
        <taxon>Flavonifractor</taxon>
    </lineage>
</organism>
<dbReference type="Pfam" id="PF01297">
    <property type="entry name" value="ZnuA"/>
    <property type="match status" value="1"/>
</dbReference>
<evidence type="ECO:0000313" key="5">
    <source>
        <dbReference type="EMBL" id="HJB56708.1"/>
    </source>
</evidence>
<reference evidence="5" key="1">
    <citation type="journal article" date="2021" name="PeerJ">
        <title>Extensive microbial diversity within the chicken gut microbiome revealed by metagenomics and culture.</title>
        <authorList>
            <person name="Gilroy R."/>
            <person name="Ravi A."/>
            <person name="Getino M."/>
            <person name="Pursley I."/>
            <person name="Horton D.L."/>
            <person name="Alikhan N.F."/>
            <person name="Baker D."/>
            <person name="Gharbi K."/>
            <person name="Hall N."/>
            <person name="Watson M."/>
            <person name="Adriaenssens E.M."/>
            <person name="Foster-Nyarko E."/>
            <person name="Jarju S."/>
            <person name="Secka A."/>
            <person name="Antonio M."/>
            <person name="Oren A."/>
            <person name="Chaudhuri R.R."/>
            <person name="La Ragione R."/>
            <person name="Hildebrand F."/>
            <person name="Pallen M.J."/>
        </authorList>
    </citation>
    <scope>NUCLEOTIDE SEQUENCE</scope>
    <source>
        <strain evidence="5">CHK189-11263</strain>
    </source>
</reference>
<gene>
    <name evidence="5" type="ORF">H9714_04060</name>
</gene>
<keyword evidence="2" id="KW-0813">Transport</keyword>
<dbReference type="Gene3D" id="3.40.50.1980">
    <property type="entry name" value="Nitrogenase molybdenum iron protein domain"/>
    <property type="match status" value="2"/>
</dbReference>
<evidence type="ECO:0000256" key="3">
    <source>
        <dbReference type="ARBA" id="ARBA00022729"/>
    </source>
</evidence>
<evidence type="ECO:0000256" key="1">
    <source>
        <dbReference type="ARBA" id="ARBA00011028"/>
    </source>
</evidence>
<dbReference type="SUPFAM" id="SSF53807">
    <property type="entry name" value="Helical backbone' metal receptor"/>
    <property type="match status" value="1"/>
</dbReference>
<dbReference type="GO" id="GO:0030001">
    <property type="term" value="P:metal ion transport"/>
    <property type="evidence" value="ECO:0007669"/>
    <property type="project" value="InterPro"/>
</dbReference>
<dbReference type="GO" id="GO:0046872">
    <property type="term" value="F:metal ion binding"/>
    <property type="evidence" value="ECO:0007669"/>
    <property type="project" value="InterPro"/>
</dbReference>
<accession>A0A9D2MAM5</accession>
<dbReference type="PANTHER" id="PTHR42953">
    <property type="entry name" value="HIGH-AFFINITY ZINC UPTAKE SYSTEM PROTEIN ZNUA-RELATED"/>
    <property type="match status" value="1"/>
</dbReference>
<feature type="chain" id="PRO_5039698371" evidence="4">
    <location>
        <begin position="24"/>
        <end position="304"/>
    </location>
</feature>
<comment type="similarity">
    <text evidence="1">Belongs to the bacterial solute-binding protein 9 family.</text>
</comment>
<dbReference type="InterPro" id="IPR006127">
    <property type="entry name" value="ZnuA-like"/>
</dbReference>
<name>A0A9D2MAM5_9FIRM</name>
<dbReference type="EMBL" id="DWYC01000043">
    <property type="protein sequence ID" value="HJB56708.1"/>
    <property type="molecule type" value="Genomic_DNA"/>
</dbReference>